<feature type="region of interest" description="Disordered" evidence="1">
    <location>
        <begin position="381"/>
        <end position="431"/>
    </location>
</feature>
<dbReference type="EMBL" id="QPGA01000033">
    <property type="protein sequence ID" value="RDE49758.1"/>
    <property type="molecule type" value="Genomic_DNA"/>
</dbReference>
<feature type="domain" description="eCIS core" evidence="2">
    <location>
        <begin position="426"/>
        <end position="503"/>
    </location>
</feature>
<evidence type="ECO:0000313" key="3">
    <source>
        <dbReference type="EMBL" id="RDE49758.1"/>
    </source>
</evidence>
<dbReference type="InterPro" id="IPR023346">
    <property type="entry name" value="Lysozyme-like_dom_sf"/>
</dbReference>
<feature type="region of interest" description="Disordered" evidence="1">
    <location>
        <begin position="749"/>
        <end position="796"/>
    </location>
</feature>
<comment type="caution">
    <text evidence="3">The sequence shown here is derived from an EMBL/GenBank/DDBJ whole genome shotgun (WGS) entry which is preliminary data.</text>
</comment>
<reference evidence="3 4" key="1">
    <citation type="submission" date="2018-05" db="EMBL/GenBank/DDBJ databases">
        <title>Integrated omic analyses show evidence that a Ca. Accumulibacter phosphatis strain performs denitrification under micro-aerobic conditions.</title>
        <authorList>
            <person name="Camejo P.Y."/>
            <person name="Katherine M.D."/>
            <person name="Daniel N.R."/>
        </authorList>
    </citation>
    <scope>NUCLEOTIDE SEQUENCE [LARGE SCALE GENOMIC DNA]</scope>
    <source>
        <strain evidence="3">UW-LDO-IC</strain>
    </source>
</reference>
<feature type="compositionally biased region" description="Basic and acidic residues" evidence="1">
    <location>
        <begin position="751"/>
        <end position="776"/>
    </location>
</feature>
<protein>
    <submittedName>
        <fullName evidence="3">DUF4157 domain-containing protein</fullName>
    </submittedName>
</protein>
<evidence type="ECO:0000313" key="4">
    <source>
        <dbReference type="Proteomes" id="UP000253831"/>
    </source>
</evidence>
<feature type="region of interest" description="Disordered" evidence="1">
    <location>
        <begin position="51"/>
        <end position="95"/>
    </location>
</feature>
<dbReference type="Proteomes" id="UP000253831">
    <property type="component" value="Unassembled WGS sequence"/>
</dbReference>
<gene>
    <name evidence="3" type="ORF">DVS81_14955</name>
</gene>
<evidence type="ECO:0000259" key="2">
    <source>
        <dbReference type="Pfam" id="PF13699"/>
    </source>
</evidence>
<feature type="compositionally biased region" description="Basic and acidic residues" evidence="1">
    <location>
        <begin position="53"/>
        <end position="77"/>
    </location>
</feature>
<accession>A0A369XQS5</accession>
<feature type="compositionally biased region" description="Acidic residues" evidence="1">
    <location>
        <begin position="784"/>
        <end position="796"/>
    </location>
</feature>
<feature type="compositionally biased region" description="Acidic residues" evidence="1">
    <location>
        <begin position="387"/>
        <end position="399"/>
    </location>
</feature>
<dbReference type="SUPFAM" id="SSF53955">
    <property type="entry name" value="Lysozyme-like"/>
    <property type="match status" value="1"/>
</dbReference>
<sequence length="796" mass="85767">MATRLAAHEMVSHRPVVLRSQPLQIARQTVAKTSGEVVEWWPARQDPQWNPQYEERYRKTRPKDDTAQKDFDTERASGKVKAASSHGDRKSTTRLSADQVHRIVMAGGEKAAAERCAAMAGNISAAFETMLIDTAQAQADYLAHMAGESGGVLEEVGGEKRSYAPFQGRGPIQVTHPENYARALGTLQQRRDQIEAQIETQATDIAILMSERDKATDATQKQEVIARIDAAHAAVDVFRLQMMQLDDTIGAVSADPKAAADPKHAFLISAALMHKTGATIATGKLGASAPFVGNGPADTWVSGGNKGMTFDARKAENEAELAEINAQLASETDADKIKDLQGSAAARGRLIQDMVSAKSRGRKKAAVYAAGFAILTQENAVAKAPEPESDPYADTDAEESPAIQRKAAATAAPAAPAQPRSDGGHPLPAEPRARLERGLGVDLGEVQVHTDAPAANTARSLGARAFATGQNVYFAAGEYDPKSETGFRLLAHEVVHTLQQRRGATGAQDGVSQPGDASEREADVVGDAVADGATVPISVSATSAPLALKARTAADLGYPESSDPWMLAIAQRNVRNPTPGWIGGSNSVTHADMLALGYTYRGGGGNWRRYHLPGTEPSMILNVLINPEVDPEAIDPNDPSSAKEGDAAALAEAKTTLREWQRLTRKTLPLYDRLRILRAAGKGDTAEYQRLVDEGNEWFDLAAEFEKDYHDDMPDWRDELADNPAALAELDALAMGDVESLRSWMDDFDENRERGDNQKADDRLKQAEEDLKKLLEELQNSPAEEPDTDEETAPGE</sequence>
<feature type="region of interest" description="Disordered" evidence="1">
    <location>
        <begin position="500"/>
        <end position="521"/>
    </location>
</feature>
<organism evidence="3 4">
    <name type="scientific">Candidatus Accumulibacter meliphilus</name>
    <dbReference type="NCBI Taxonomy" id="2211374"/>
    <lineage>
        <taxon>Bacteria</taxon>
        <taxon>Pseudomonadati</taxon>
        <taxon>Pseudomonadota</taxon>
        <taxon>Betaproteobacteria</taxon>
        <taxon>Candidatus Accumulibacter</taxon>
    </lineage>
</organism>
<dbReference type="Pfam" id="PF13699">
    <property type="entry name" value="eCIS_core"/>
    <property type="match status" value="1"/>
</dbReference>
<dbReference type="InterPro" id="IPR025295">
    <property type="entry name" value="eCIS_core_dom"/>
</dbReference>
<name>A0A369XQS5_9PROT</name>
<evidence type="ECO:0000256" key="1">
    <source>
        <dbReference type="SAM" id="MobiDB-lite"/>
    </source>
</evidence>
<dbReference type="AlphaFoldDB" id="A0A369XQS5"/>
<proteinExistence type="predicted"/>
<feature type="compositionally biased region" description="Low complexity" evidence="1">
    <location>
        <begin position="407"/>
        <end position="417"/>
    </location>
</feature>